<gene>
    <name evidence="4" type="ORF">C2845_PM02G08120</name>
</gene>
<keyword evidence="1" id="KW-0175">Coiled coil</keyword>
<dbReference type="PANTHER" id="PTHR21596">
    <property type="entry name" value="RIBONUCLEASE P SUBUNIT P38"/>
    <property type="match status" value="1"/>
</dbReference>
<comment type="caution">
    <text evidence="4">The sequence shown here is derived from an EMBL/GenBank/DDBJ whole genome shotgun (WGS) entry which is preliminary data.</text>
</comment>
<dbReference type="GO" id="GO:0080188">
    <property type="term" value="P:gene silencing by siRNA-directed DNA methylation"/>
    <property type="evidence" value="ECO:0007669"/>
    <property type="project" value="InterPro"/>
</dbReference>
<accession>A0A3L6SA40</accession>
<feature type="compositionally biased region" description="Basic and acidic residues" evidence="2">
    <location>
        <begin position="8"/>
        <end position="19"/>
    </location>
</feature>
<proteinExistence type="predicted"/>
<evidence type="ECO:0000256" key="1">
    <source>
        <dbReference type="SAM" id="Coils"/>
    </source>
</evidence>
<dbReference type="Pfam" id="PF03469">
    <property type="entry name" value="XH"/>
    <property type="match status" value="2"/>
</dbReference>
<dbReference type="OrthoDB" id="1892195at2759"/>
<sequence length="441" mass="50870">MRQLGVEGEDRRELTRDHGGGGGNARAAVAGWARPPSLDAPVSPSPRHPPPAPVIGPPRFFLRLVFGTLLRVKQEIRKMQKAACQNSRKIIDENIRLYGELETKKSEIDRKCQQLEMFATKSNTDREKLDAAKEKNAKENRLLNLATLKQNEEYEKLLRLVKKQEHEKEDTLKKLYNLEMQLASKQKLELEIEQLRGKLEVMKHMGDADTSLKEKLDELLETLEKKDEEAIDSLNQTLIIKERRTNDELEEAKKALTTSLPKMSGARSLIGVRRMGEVDQKAFLDACKEKTAEDDEEKLALLCSKWEDEIRQPEWHPFKVIQVDGEAKELFSGRFILRKWIATPANLWQRMLAVSNTHSMVREIIKEDVDKLQALKAELGEKAHNVVVKALHEINEYNPSGRYPLPELWNFKDDQKAPMGEVAAYIVKRWKSYKRKHTYYT</sequence>
<keyword evidence="5" id="KW-1185">Reference proteome</keyword>
<feature type="compositionally biased region" description="Pro residues" evidence="2">
    <location>
        <begin position="43"/>
        <end position="54"/>
    </location>
</feature>
<feature type="domain" description="Factor of DNA methylation 1-5/IDN2" evidence="3">
    <location>
        <begin position="273"/>
        <end position="330"/>
    </location>
</feature>
<dbReference type="PANTHER" id="PTHR21596:SF63">
    <property type="entry name" value="FACTOR OF DNA METHYLATION 1"/>
    <property type="match status" value="1"/>
</dbReference>
<dbReference type="STRING" id="4540.A0A3L6SA40"/>
<dbReference type="Proteomes" id="UP000275267">
    <property type="component" value="Unassembled WGS sequence"/>
</dbReference>
<dbReference type="InterPro" id="IPR005379">
    <property type="entry name" value="FDM1-5/IDN2_XH"/>
</dbReference>
<protein>
    <submittedName>
        <fullName evidence="4">Factor of DNA methylation 1-like</fullName>
    </submittedName>
</protein>
<feature type="domain" description="Factor of DNA methylation 1-5/IDN2" evidence="3">
    <location>
        <begin position="356"/>
        <end position="436"/>
    </location>
</feature>
<dbReference type="EMBL" id="PQIB02000005">
    <property type="protein sequence ID" value="RLN17173.1"/>
    <property type="molecule type" value="Genomic_DNA"/>
</dbReference>
<name>A0A3L6SA40_PANMI</name>
<feature type="coiled-coil region" evidence="1">
    <location>
        <begin position="129"/>
        <end position="259"/>
    </location>
</feature>
<evidence type="ECO:0000313" key="5">
    <source>
        <dbReference type="Proteomes" id="UP000275267"/>
    </source>
</evidence>
<reference evidence="5" key="1">
    <citation type="journal article" date="2019" name="Nat. Commun.">
        <title>The genome of broomcorn millet.</title>
        <authorList>
            <person name="Zou C."/>
            <person name="Miki D."/>
            <person name="Li D."/>
            <person name="Tang Q."/>
            <person name="Xiao L."/>
            <person name="Rajput S."/>
            <person name="Deng P."/>
            <person name="Jia W."/>
            <person name="Huang R."/>
            <person name="Zhang M."/>
            <person name="Sun Y."/>
            <person name="Hu J."/>
            <person name="Fu X."/>
            <person name="Schnable P.S."/>
            <person name="Li F."/>
            <person name="Zhang H."/>
            <person name="Feng B."/>
            <person name="Zhu X."/>
            <person name="Liu R."/>
            <person name="Schnable J.C."/>
            <person name="Zhu J.-K."/>
            <person name="Zhang H."/>
        </authorList>
    </citation>
    <scope>NUCLEOTIDE SEQUENCE [LARGE SCALE GENOMIC DNA]</scope>
</reference>
<feature type="region of interest" description="Disordered" evidence="2">
    <location>
        <begin position="1"/>
        <end position="54"/>
    </location>
</feature>
<evidence type="ECO:0000313" key="4">
    <source>
        <dbReference type="EMBL" id="RLN17173.1"/>
    </source>
</evidence>
<dbReference type="InterPro" id="IPR045177">
    <property type="entry name" value="FDM1-5/IDN2"/>
</dbReference>
<evidence type="ECO:0000259" key="3">
    <source>
        <dbReference type="Pfam" id="PF03469"/>
    </source>
</evidence>
<organism evidence="4 5">
    <name type="scientific">Panicum miliaceum</name>
    <name type="common">Proso millet</name>
    <name type="synonym">Broomcorn millet</name>
    <dbReference type="NCBI Taxonomy" id="4540"/>
    <lineage>
        <taxon>Eukaryota</taxon>
        <taxon>Viridiplantae</taxon>
        <taxon>Streptophyta</taxon>
        <taxon>Embryophyta</taxon>
        <taxon>Tracheophyta</taxon>
        <taxon>Spermatophyta</taxon>
        <taxon>Magnoliopsida</taxon>
        <taxon>Liliopsida</taxon>
        <taxon>Poales</taxon>
        <taxon>Poaceae</taxon>
        <taxon>PACMAD clade</taxon>
        <taxon>Panicoideae</taxon>
        <taxon>Panicodae</taxon>
        <taxon>Paniceae</taxon>
        <taxon>Panicinae</taxon>
        <taxon>Panicum</taxon>
        <taxon>Panicum sect. Panicum</taxon>
    </lineage>
</organism>
<evidence type="ECO:0000256" key="2">
    <source>
        <dbReference type="SAM" id="MobiDB-lite"/>
    </source>
</evidence>
<dbReference type="AlphaFoldDB" id="A0A3L6SA40"/>